<dbReference type="PANTHER" id="PTHR30441:SF8">
    <property type="entry name" value="DUF748 DOMAIN-CONTAINING PROTEIN"/>
    <property type="match status" value="1"/>
</dbReference>
<feature type="region of interest" description="Disordered" evidence="1">
    <location>
        <begin position="144"/>
        <end position="216"/>
    </location>
</feature>
<sequence length="492" mass="53032">MTTQAAPDRGARRIPRRWLRILFYLGIIVFVLIPLLAFGGSNLFLASAWGRGFLAGKIEKITRLEASIGGASWSPWNGISLSNVRLMQPPALRKAVPQPVAKIEKIRLEPVWSAWLRGHREIRALHLDSPKIVLPLQLISQLIPPTPEQKPAQPTATPEPSPEVAANPTPVAPVPEPDPLTGPTSLEVQPSPPKPQPPPIVAPPLPPTPPKPKKPVPTSWIHLHDASFSIVYAGINTPIFELNHLTSSLPVAGDAASSTLRIGSMNCAGRTVFSNLKAPLTWKAPFLDLKPVELETDGLKMSLEARLGMLAGLPAQFEYKFPAQSVPEILTTAGSQMKLEKASLHARLIGLLLAPASIQGDLVAELEKVSVKAGDLERDFDTGRLVTILRQGSISCVDARLIGDDLSFLGNATLRPDGRSAGILRMVAPPESIENLVRRMLPKLNEPPKLTELSTPQRVALDLEMYGRLEKSITLSLGHGGPSIGISTTGTP</sequence>
<organism evidence="3 4">
    <name type="scientific">Luteolibacter pohnpeiensis</name>
    <dbReference type="NCBI Taxonomy" id="454153"/>
    <lineage>
        <taxon>Bacteria</taxon>
        <taxon>Pseudomonadati</taxon>
        <taxon>Verrucomicrobiota</taxon>
        <taxon>Verrucomicrobiia</taxon>
        <taxon>Verrucomicrobiales</taxon>
        <taxon>Verrucomicrobiaceae</taxon>
        <taxon>Luteolibacter</taxon>
    </lineage>
</organism>
<feature type="compositionally biased region" description="Pro residues" evidence="1">
    <location>
        <begin position="190"/>
        <end position="210"/>
    </location>
</feature>
<dbReference type="RefSeq" id="WP_200268880.1">
    <property type="nucleotide sequence ID" value="NZ_JAENIJ010000007.1"/>
</dbReference>
<evidence type="ECO:0000313" key="4">
    <source>
        <dbReference type="Proteomes" id="UP000603141"/>
    </source>
</evidence>
<evidence type="ECO:0000256" key="1">
    <source>
        <dbReference type="SAM" id="MobiDB-lite"/>
    </source>
</evidence>
<dbReference type="PANTHER" id="PTHR30441">
    <property type="entry name" value="DUF748 DOMAIN-CONTAINING PROTEIN"/>
    <property type="match status" value="1"/>
</dbReference>
<accession>A0A934S6I3</accession>
<keyword evidence="2" id="KW-0472">Membrane</keyword>
<feature type="transmembrane region" description="Helical" evidence="2">
    <location>
        <begin position="21"/>
        <end position="45"/>
    </location>
</feature>
<protein>
    <submittedName>
        <fullName evidence="3">Uncharacterized protein</fullName>
    </submittedName>
</protein>
<feature type="compositionally biased region" description="Pro residues" evidence="1">
    <location>
        <begin position="170"/>
        <end position="180"/>
    </location>
</feature>
<evidence type="ECO:0000313" key="3">
    <source>
        <dbReference type="EMBL" id="MBK1882089.1"/>
    </source>
</evidence>
<keyword evidence="4" id="KW-1185">Reference proteome</keyword>
<keyword evidence="2" id="KW-1133">Transmembrane helix</keyword>
<dbReference type="GO" id="GO:0090313">
    <property type="term" value="P:regulation of protein targeting to membrane"/>
    <property type="evidence" value="ECO:0007669"/>
    <property type="project" value="TreeGrafter"/>
</dbReference>
<dbReference type="GO" id="GO:0005886">
    <property type="term" value="C:plasma membrane"/>
    <property type="evidence" value="ECO:0007669"/>
    <property type="project" value="TreeGrafter"/>
</dbReference>
<proteinExistence type="predicted"/>
<dbReference type="InterPro" id="IPR052894">
    <property type="entry name" value="AsmA-related"/>
</dbReference>
<name>A0A934S6I3_9BACT</name>
<dbReference type="Proteomes" id="UP000603141">
    <property type="component" value="Unassembled WGS sequence"/>
</dbReference>
<gene>
    <name evidence="3" type="ORF">JIN85_06665</name>
</gene>
<dbReference type="AlphaFoldDB" id="A0A934S6I3"/>
<keyword evidence="2" id="KW-0812">Transmembrane</keyword>
<reference evidence="3" key="1">
    <citation type="submission" date="2021-01" db="EMBL/GenBank/DDBJ databases">
        <title>Modified the classification status of verrucomicrobia.</title>
        <authorList>
            <person name="Feng X."/>
        </authorList>
    </citation>
    <scope>NUCLEOTIDE SEQUENCE</scope>
    <source>
        <strain evidence="3">KCTC 22041</strain>
    </source>
</reference>
<evidence type="ECO:0000256" key="2">
    <source>
        <dbReference type="SAM" id="Phobius"/>
    </source>
</evidence>
<dbReference type="EMBL" id="JAENIJ010000007">
    <property type="protein sequence ID" value="MBK1882089.1"/>
    <property type="molecule type" value="Genomic_DNA"/>
</dbReference>
<comment type="caution">
    <text evidence="3">The sequence shown here is derived from an EMBL/GenBank/DDBJ whole genome shotgun (WGS) entry which is preliminary data.</text>
</comment>